<dbReference type="InterPro" id="IPR013221">
    <property type="entry name" value="Mur_ligase_cen"/>
</dbReference>
<dbReference type="GO" id="GO:0005524">
    <property type="term" value="F:ATP binding"/>
    <property type="evidence" value="ECO:0007669"/>
    <property type="project" value="UniProtKB-UniRule"/>
</dbReference>
<dbReference type="InterPro" id="IPR004101">
    <property type="entry name" value="Mur_ligase_C"/>
</dbReference>
<evidence type="ECO:0000259" key="11">
    <source>
        <dbReference type="Pfam" id="PF02875"/>
    </source>
</evidence>
<dbReference type="Pfam" id="PF08245">
    <property type="entry name" value="Mur_ligase_M"/>
    <property type="match status" value="1"/>
</dbReference>
<dbReference type="RefSeq" id="WP_014500531.1">
    <property type="nucleotide sequence ID" value="NC_017262.1"/>
</dbReference>
<keyword evidence="9 10" id="KW-0961">Cell wall biogenesis/degradation</keyword>
<evidence type="ECO:0000256" key="2">
    <source>
        <dbReference type="ARBA" id="ARBA00004752"/>
    </source>
</evidence>
<organism evidence="13 14">
    <name type="scientific">Zymomonas mobilis subsp. mobilis (strain ATCC 10988 / DSM 424 / LMG 404 / NCIMB 8938 / NRRL B-806 / ZM1)</name>
    <dbReference type="NCBI Taxonomy" id="555217"/>
    <lineage>
        <taxon>Bacteria</taxon>
        <taxon>Pseudomonadati</taxon>
        <taxon>Pseudomonadota</taxon>
        <taxon>Alphaproteobacteria</taxon>
        <taxon>Sphingomonadales</taxon>
        <taxon>Zymomonadaceae</taxon>
        <taxon>Zymomonas</taxon>
    </lineage>
</organism>
<feature type="binding site" evidence="9">
    <location>
        <begin position="129"/>
        <end position="135"/>
    </location>
    <ligand>
        <name>ATP</name>
        <dbReference type="ChEBI" id="CHEBI:30616"/>
    </ligand>
</feature>
<evidence type="ECO:0000256" key="7">
    <source>
        <dbReference type="ARBA" id="ARBA00022840"/>
    </source>
</evidence>
<evidence type="ECO:0000256" key="6">
    <source>
        <dbReference type="ARBA" id="ARBA00022741"/>
    </source>
</evidence>
<dbReference type="SUPFAM" id="SSF53623">
    <property type="entry name" value="MurD-like peptide ligases, catalytic domain"/>
    <property type="match status" value="1"/>
</dbReference>
<dbReference type="HOGENOM" id="CLU_032540_3_0_5"/>
<dbReference type="GO" id="GO:0005737">
    <property type="term" value="C:cytoplasm"/>
    <property type="evidence" value="ECO:0007669"/>
    <property type="project" value="UniProtKB-SubCell"/>
</dbReference>
<dbReference type="NCBIfam" id="TIGR01087">
    <property type="entry name" value="murD"/>
    <property type="match status" value="1"/>
</dbReference>
<feature type="domain" description="Mur ligase central" evidence="12">
    <location>
        <begin position="127"/>
        <end position="275"/>
    </location>
</feature>
<dbReference type="InterPro" id="IPR005762">
    <property type="entry name" value="MurD"/>
</dbReference>
<dbReference type="AlphaFoldDB" id="A0A0H3FX39"/>
<dbReference type="PANTHER" id="PTHR43692">
    <property type="entry name" value="UDP-N-ACETYLMURAMOYLALANINE--D-GLUTAMATE LIGASE"/>
    <property type="match status" value="1"/>
</dbReference>
<name>A0A0H3FX39_ZYMMA</name>
<keyword evidence="6 9" id="KW-0547">Nucleotide-binding</keyword>
<proteinExistence type="inferred from homology"/>
<comment type="function">
    <text evidence="9 10">Cell wall formation. Catalyzes the addition of glutamate to the nucleotide precursor UDP-N-acetylmuramoyl-L-alanine (UMA).</text>
</comment>
<protein>
    <recommendedName>
        <fullName evidence="9 10">UDP-N-acetylmuramoylalanine--D-glutamate ligase</fullName>
        <ecNumber evidence="9 10">6.3.2.9</ecNumber>
    </recommendedName>
    <alternativeName>
        <fullName evidence="9">D-glutamic acid-adding enzyme</fullName>
    </alternativeName>
    <alternativeName>
        <fullName evidence="9">UDP-N-acetylmuramoyl-L-alanyl-D-glutamate synthetase</fullName>
    </alternativeName>
</protein>
<dbReference type="GO" id="GO:0009252">
    <property type="term" value="P:peptidoglycan biosynthetic process"/>
    <property type="evidence" value="ECO:0007669"/>
    <property type="project" value="UniProtKB-UniRule"/>
</dbReference>
<evidence type="ECO:0000256" key="8">
    <source>
        <dbReference type="ARBA" id="ARBA00023306"/>
    </source>
</evidence>
<dbReference type="UniPathway" id="UPA00219"/>
<dbReference type="InterPro" id="IPR036565">
    <property type="entry name" value="Mur-like_cat_sf"/>
</dbReference>
<dbReference type="PANTHER" id="PTHR43692:SF1">
    <property type="entry name" value="UDP-N-ACETYLMURAMOYLALANINE--D-GLUTAMATE LIGASE"/>
    <property type="match status" value="1"/>
</dbReference>
<dbReference type="EC" id="6.3.2.9" evidence="9 10"/>
<dbReference type="GO" id="GO:0071555">
    <property type="term" value="P:cell wall organization"/>
    <property type="evidence" value="ECO:0007669"/>
    <property type="project" value="UniProtKB-KW"/>
</dbReference>
<evidence type="ECO:0000313" key="14">
    <source>
        <dbReference type="Proteomes" id="UP000001494"/>
    </source>
</evidence>
<keyword evidence="7 9" id="KW-0067">ATP-binding</keyword>
<sequence>MITSPVFSGQFYAVLGLARSGMATVAALLASDAKVMAWDNNPETRDRLQQQYQEAIDKGRLVIADPMIADIFGISAFVVSPGIPINRHPIAALAKERGIPIIGDIELFAQAHGFWERHGRRCPVVGITGTNGKSTTTALIHHILKEAGLPTLMGGNIGLPLLAADPLPDGGVYVLELSSYQIDLTFTLDCDIAVLTNITPDHLDRHGGFEGYRKAKERLFLLQSSPHYAVIATDDIPSQVIAKQSAAHLVTVHADNISAEDQINWPNLQGPHNAQNAVLAMAVAHILGISDDVISKALVSYAGLPHRMQKIGERRGVLFIDDSKATNAMATAPALAAFPAIHWILGGVPKTADLDPCKAFYNHIRQAYTIGQAGPDYAQLLREAGVNVVECGTLEKAVRLAAEEAQPDEVVMLTPACASFDQFSDYEARGQAFRKIVEALD</sequence>
<evidence type="ECO:0000256" key="1">
    <source>
        <dbReference type="ARBA" id="ARBA00004496"/>
    </source>
</evidence>
<keyword evidence="5 9" id="KW-0132">Cell division</keyword>
<evidence type="ECO:0000259" key="12">
    <source>
        <dbReference type="Pfam" id="PF08245"/>
    </source>
</evidence>
<gene>
    <name evidence="9" type="primary">murD</name>
    <name evidence="13" type="ordered locus">Zmob_0465</name>
</gene>
<keyword evidence="3 9" id="KW-0963">Cytoplasm</keyword>
<dbReference type="Gene3D" id="3.40.1190.10">
    <property type="entry name" value="Mur-like, catalytic domain"/>
    <property type="match status" value="1"/>
</dbReference>
<dbReference type="HAMAP" id="MF_00639">
    <property type="entry name" value="MurD"/>
    <property type="match status" value="1"/>
</dbReference>
<dbReference type="KEGG" id="zmm:Zmob_0465"/>
<dbReference type="GO" id="GO:0004326">
    <property type="term" value="F:tetrahydrofolylpolyglutamate synthase activity"/>
    <property type="evidence" value="ECO:0007669"/>
    <property type="project" value="InterPro"/>
</dbReference>
<dbReference type="GO" id="GO:0008360">
    <property type="term" value="P:regulation of cell shape"/>
    <property type="evidence" value="ECO:0007669"/>
    <property type="project" value="UniProtKB-KW"/>
</dbReference>
<dbReference type="GO" id="GO:0051301">
    <property type="term" value="P:cell division"/>
    <property type="evidence" value="ECO:0007669"/>
    <property type="project" value="UniProtKB-KW"/>
</dbReference>
<keyword evidence="9 10" id="KW-0573">Peptidoglycan synthesis</keyword>
<dbReference type="eggNOG" id="COG0771">
    <property type="taxonomic scope" value="Bacteria"/>
</dbReference>
<dbReference type="PROSITE" id="PS01011">
    <property type="entry name" value="FOLYLPOLYGLU_SYNT_1"/>
    <property type="match status" value="1"/>
</dbReference>
<dbReference type="OrthoDB" id="9809796at2"/>
<dbReference type="GO" id="GO:0008764">
    <property type="term" value="F:UDP-N-acetylmuramoylalanine-D-glutamate ligase activity"/>
    <property type="evidence" value="ECO:0007669"/>
    <property type="project" value="UniProtKB-UniRule"/>
</dbReference>
<feature type="domain" description="Mur ligase C-terminal" evidence="11">
    <location>
        <begin position="306"/>
        <end position="417"/>
    </location>
</feature>
<reference evidence="13 14" key="1">
    <citation type="journal article" date="2011" name="J. Bacteriol.">
        <title>Genome sequence of the ethanol-producing Zymomonas mobilis subsp. mobilis lectotype strain ATCC 10988.</title>
        <authorList>
            <person name="Pappas K.M."/>
            <person name="Kouvelis V.N."/>
            <person name="Saunders E."/>
            <person name="Brettin T.S."/>
            <person name="Bruce D."/>
            <person name="Detter C."/>
            <person name="Balakireva M."/>
            <person name="Han C.S."/>
            <person name="Savvakis G."/>
            <person name="Kyrpides N.C."/>
            <person name="Typas M.A."/>
        </authorList>
    </citation>
    <scope>NUCLEOTIDE SEQUENCE [LARGE SCALE GENOMIC DNA]</scope>
    <source>
        <strain evidence="14">ATCC 10988 / DSM 424 / CCUG 17860 / LMG 404 / NCIMB 8938 / NRRL B-806 / ZM1</strain>
    </source>
</reference>
<comment type="subcellular location">
    <subcellularLocation>
        <location evidence="1 9 10">Cytoplasm</location>
    </subcellularLocation>
</comment>
<dbReference type="SUPFAM" id="SSF53244">
    <property type="entry name" value="MurD-like peptide ligases, peptide-binding domain"/>
    <property type="match status" value="1"/>
</dbReference>
<evidence type="ECO:0000256" key="10">
    <source>
        <dbReference type="RuleBase" id="RU003664"/>
    </source>
</evidence>
<evidence type="ECO:0000256" key="9">
    <source>
        <dbReference type="HAMAP-Rule" id="MF_00639"/>
    </source>
</evidence>
<dbReference type="Proteomes" id="UP000001494">
    <property type="component" value="Chromosome"/>
</dbReference>
<accession>A0A0H3FX39</accession>
<dbReference type="Gene3D" id="3.90.190.20">
    <property type="entry name" value="Mur ligase, C-terminal domain"/>
    <property type="match status" value="1"/>
</dbReference>
<keyword evidence="9 10" id="KW-0133">Cell shape</keyword>
<dbReference type="InterPro" id="IPR036615">
    <property type="entry name" value="Mur_ligase_C_dom_sf"/>
</dbReference>
<evidence type="ECO:0000256" key="5">
    <source>
        <dbReference type="ARBA" id="ARBA00022618"/>
    </source>
</evidence>
<dbReference type="SUPFAM" id="SSF51984">
    <property type="entry name" value="MurCD N-terminal domain"/>
    <property type="match status" value="1"/>
</dbReference>
<dbReference type="Gene3D" id="3.40.50.720">
    <property type="entry name" value="NAD(P)-binding Rossmann-like Domain"/>
    <property type="match status" value="1"/>
</dbReference>
<dbReference type="InterPro" id="IPR018109">
    <property type="entry name" value="Folylpolyglutamate_synth_CS"/>
</dbReference>
<dbReference type="EMBL" id="CP002850">
    <property type="protein sequence ID" value="AEH62311.1"/>
    <property type="molecule type" value="Genomic_DNA"/>
</dbReference>
<dbReference type="Pfam" id="PF02875">
    <property type="entry name" value="Mur_ligase_C"/>
    <property type="match status" value="1"/>
</dbReference>
<comment type="pathway">
    <text evidence="2 9 10">Cell wall biogenesis; peptidoglycan biosynthesis.</text>
</comment>
<comment type="similarity">
    <text evidence="9">Belongs to the MurCDEF family.</text>
</comment>
<evidence type="ECO:0000256" key="3">
    <source>
        <dbReference type="ARBA" id="ARBA00022490"/>
    </source>
</evidence>
<evidence type="ECO:0000256" key="4">
    <source>
        <dbReference type="ARBA" id="ARBA00022598"/>
    </source>
</evidence>
<comment type="catalytic activity">
    <reaction evidence="9 10">
        <text>UDP-N-acetyl-alpha-D-muramoyl-L-alanine + D-glutamate + ATP = UDP-N-acetyl-alpha-D-muramoyl-L-alanyl-D-glutamate + ADP + phosphate + H(+)</text>
        <dbReference type="Rhea" id="RHEA:16429"/>
        <dbReference type="ChEBI" id="CHEBI:15378"/>
        <dbReference type="ChEBI" id="CHEBI:29986"/>
        <dbReference type="ChEBI" id="CHEBI:30616"/>
        <dbReference type="ChEBI" id="CHEBI:43474"/>
        <dbReference type="ChEBI" id="CHEBI:83898"/>
        <dbReference type="ChEBI" id="CHEBI:83900"/>
        <dbReference type="ChEBI" id="CHEBI:456216"/>
        <dbReference type="EC" id="6.3.2.9"/>
    </reaction>
</comment>
<keyword evidence="4 9" id="KW-0436">Ligase</keyword>
<evidence type="ECO:0000313" key="13">
    <source>
        <dbReference type="EMBL" id="AEH62311.1"/>
    </source>
</evidence>
<keyword evidence="8 9" id="KW-0131">Cell cycle</keyword>